<organism evidence="2 3">
    <name type="scientific">Hallella bergensis DSM 17361</name>
    <dbReference type="NCBI Taxonomy" id="585502"/>
    <lineage>
        <taxon>Bacteria</taxon>
        <taxon>Pseudomonadati</taxon>
        <taxon>Bacteroidota</taxon>
        <taxon>Bacteroidia</taxon>
        <taxon>Bacteroidales</taxon>
        <taxon>Prevotellaceae</taxon>
        <taxon>Hallella</taxon>
    </lineage>
</organism>
<proteinExistence type="predicted"/>
<keyword evidence="1" id="KW-0732">Signal</keyword>
<evidence type="ECO:0000313" key="3">
    <source>
        <dbReference type="Proteomes" id="UP000003160"/>
    </source>
</evidence>
<protein>
    <recommendedName>
        <fullName evidence="4">DUF4476 domain-containing protein</fullName>
    </recommendedName>
</protein>
<feature type="signal peptide" evidence="1">
    <location>
        <begin position="1"/>
        <end position="21"/>
    </location>
</feature>
<dbReference type="Proteomes" id="UP000003160">
    <property type="component" value="Unassembled WGS sequence"/>
</dbReference>
<accession>D1PWN9</accession>
<dbReference type="AlphaFoldDB" id="D1PWN9"/>
<reference evidence="2 3" key="1">
    <citation type="submission" date="2009-10" db="EMBL/GenBank/DDBJ databases">
        <authorList>
            <person name="Qin X."/>
            <person name="Bachman B."/>
            <person name="Battles P."/>
            <person name="Bell A."/>
            <person name="Bess C."/>
            <person name="Bickham C."/>
            <person name="Chaboub L."/>
            <person name="Chen D."/>
            <person name="Coyle M."/>
            <person name="Deiros D.R."/>
            <person name="Dinh H."/>
            <person name="Forbes L."/>
            <person name="Fowler G."/>
            <person name="Francisco L."/>
            <person name="Fu Q."/>
            <person name="Gubbala S."/>
            <person name="Hale W."/>
            <person name="Han Y."/>
            <person name="Hemphill L."/>
            <person name="Highlander S.K."/>
            <person name="Hirani K."/>
            <person name="Hogues M."/>
            <person name="Jackson L."/>
            <person name="Jakkamsetti A."/>
            <person name="Javaid M."/>
            <person name="Jiang H."/>
            <person name="Korchina V."/>
            <person name="Kovar C."/>
            <person name="Lara F."/>
            <person name="Lee S."/>
            <person name="Mata R."/>
            <person name="Mathew T."/>
            <person name="Moen C."/>
            <person name="Morales K."/>
            <person name="Munidasa M."/>
            <person name="Nazareth L."/>
            <person name="Ngo R."/>
            <person name="Nguyen L."/>
            <person name="Okwuonu G."/>
            <person name="Ongeri F."/>
            <person name="Patil S."/>
            <person name="Petrosino J."/>
            <person name="Pham C."/>
            <person name="Pham P."/>
            <person name="Pu L.-L."/>
            <person name="Puazo M."/>
            <person name="Raj R."/>
            <person name="Reid J."/>
            <person name="Rouhana J."/>
            <person name="Saada N."/>
            <person name="Shang Y."/>
            <person name="Simmons D."/>
            <person name="Thornton R."/>
            <person name="Warren J."/>
            <person name="Weissenberger G."/>
            <person name="Zhang J."/>
            <person name="Zhang L."/>
            <person name="Zhou C."/>
            <person name="Zhu D."/>
            <person name="Muzny D."/>
            <person name="Worley K."/>
            <person name="Gibbs R."/>
        </authorList>
    </citation>
    <scope>NUCLEOTIDE SEQUENCE [LARGE SCALE GENOMIC DNA]</scope>
    <source>
        <strain evidence="2 3">DSM 17361</strain>
    </source>
</reference>
<evidence type="ECO:0008006" key="4">
    <source>
        <dbReference type="Google" id="ProtNLM"/>
    </source>
</evidence>
<name>D1PWN9_9BACT</name>
<gene>
    <name evidence="2" type="ORF">HMPREF0645_1374</name>
</gene>
<keyword evidence="3" id="KW-1185">Reference proteome</keyword>
<feature type="chain" id="PRO_5003026696" description="DUF4476 domain-containing protein" evidence="1">
    <location>
        <begin position="22"/>
        <end position="167"/>
    </location>
</feature>
<dbReference type="EMBL" id="ACKS01000058">
    <property type="protein sequence ID" value="EFA44220.1"/>
    <property type="molecule type" value="Genomic_DNA"/>
</dbReference>
<dbReference type="HOGENOM" id="CLU_1593074_0_0_10"/>
<comment type="caution">
    <text evidence="2">The sequence shown here is derived from an EMBL/GenBank/DDBJ whole genome shotgun (WGS) entry which is preliminary data.</text>
</comment>
<dbReference type="RefSeq" id="WP_007173478.1">
    <property type="nucleotide sequence ID" value="NZ_GG704780.1"/>
</dbReference>
<evidence type="ECO:0000313" key="2">
    <source>
        <dbReference type="EMBL" id="EFA44220.1"/>
    </source>
</evidence>
<evidence type="ECO:0000256" key="1">
    <source>
        <dbReference type="SAM" id="SignalP"/>
    </source>
</evidence>
<sequence length="167" mass="19432">MRKVLFVLSTLIVAFNLHTFAAGKNGKEAEALRFEFYEVLSTPPSEELQHIETDEIESKLSAYFEDKLKDCTFVRENMIPGETLQRTVTRKVNIYNAVKNIHKNLMKVVRNNQNQRKMASETLERVTRVAISAFYDDNSEAFEETLYANRKDYKKLIELFNNVVLKS</sequence>